<evidence type="ECO:0000313" key="2">
    <source>
        <dbReference type="EMBL" id="AMU88922.1"/>
    </source>
</evidence>
<dbReference type="Proteomes" id="UP000076088">
    <property type="component" value="Chromosome"/>
</dbReference>
<organism evidence="2 3">
    <name type="scientific">Sphingopyxis macrogoltabida</name>
    <name type="common">Sphingomonas macrogoltabidus</name>
    <dbReference type="NCBI Taxonomy" id="33050"/>
    <lineage>
        <taxon>Bacteria</taxon>
        <taxon>Pseudomonadati</taxon>
        <taxon>Pseudomonadota</taxon>
        <taxon>Alphaproteobacteria</taxon>
        <taxon>Sphingomonadales</taxon>
        <taxon>Sphingomonadaceae</taxon>
        <taxon>Sphingopyxis</taxon>
    </lineage>
</organism>
<evidence type="ECO:0000313" key="3">
    <source>
        <dbReference type="Proteomes" id="UP000076088"/>
    </source>
</evidence>
<evidence type="ECO:0000256" key="1">
    <source>
        <dbReference type="SAM" id="MobiDB-lite"/>
    </source>
</evidence>
<feature type="region of interest" description="Disordered" evidence="1">
    <location>
        <begin position="55"/>
        <end position="118"/>
    </location>
</feature>
<gene>
    <name evidence="2" type="ORF">ATM17_07680</name>
</gene>
<accession>A0AAC9AUP5</accession>
<feature type="compositionally biased region" description="Low complexity" evidence="1">
    <location>
        <begin position="76"/>
        <end position="100"/>
    </location>
</feature>
<keyword evidence="3" id="KW-1185">Reference proteome</keyword>
<sequence>MSGYWSAIAAAARGGVGGQGDAAPVPSVPIFAPDTSAGEEDWGALDIEAAAPAAIEARKDAPPEKAATADPVAEKPGAVPTPAAPAGAAMPTAFPPAAEASATRDDRLDAGTLPTADERTEPVAVTTAETATVVQQVIPPPSADTPLSMAATVAEPARPEAAFPVTGAESEAGDDEAVPKAPAAEASPVPAIVEALPAALAVGADIAAAEDGLGDPAADLPPPIHIHIDRIDIRLTGDDAVAPRTAPRRVAPVVALDEFLRRPSERNG</sequence>
<reference evidence="3" key="1">
    <citation type="submission" date="2015-11" db="EMBL/GenBank/DDBJ databases">
        <title>Complete genome sequence of a polyethylene-glycol degrader Sphingopyxis macrogoltabida 203N (NBRC 111659).</title>
        <authorList>
            <person name="Yoshiyuki O."/>
            <person name="Shouta N."/>
            <person name="Nagata Y."/>
            <person name="Numata M."/>
            <person name="Tsuchikane K."/>
            <person name="Hosoyama A."/>
            <person name="Yamazoe A."/>
            <person name="Tsuda M."/>
            <person name="Fujita N."/>
            <person name="Kawai F."/>
        </authorList>
    </citation>
    <scope>NUCLEOTIDE SEQUENCE [LARGE SCALE GENOMIC DNA]</scope>
    <source>
        <strain evidence="3">203N</strain>
    </source>
</reference>
<dbReference type="EMBL" id="CP013344">
    <property type="protein sequence ID" value="AMU88922.1"/>
    <property type="molecule type" value="Genomic_DNA"/>
</dbReference>
<dbReference type="RefSeq" id="WP_054728178.1">
    <property type="nucleotide sequence ID" value="NZ_CP009429.1"/>
</dbReference>
<feature type="region of interest" description="Disordered" evidence="1">
    <location>
        <begin position="165"/>
        <end position="185"/>
    </location>
</feature>
<dbReference type="AlphaFoldDB" id="A0AAC9AUP5"/>
<proteinExistence type="predicted"/>
<protein>
    <submittedName>
        <fullName evidence="2">Uncharacterized protein</fullName>
    </submittedName>
</protein>
<name>A0AAC9AUP5_SPHMC</name>
<reference evidence="2 3" key="2">
    <citation type="journal article" date="2016" name="Genome Announc.">
        <title>Complete Genome Sequence of Sphingopyxis macrogoltabida Strain 203N (NBRC 111659), a Polyethylene Glycol Degrader.</title>
        <authorList>
            <person name="Ohtsubo Y."/>
            <person name="Nonoyama S."/>
            <person name="Nagata Y."/>
            <person name="Numata M."/>
            <person name="Tsuchikane K."/>
            <person name="Hosoyama A."/>
            <person name="Yamazoe A."/>
            <person name="Tsuda M."/>
            <person name="Fujita N."/>
            <person name="Kawai F."/>
        </authorList>
    </citation>
    <scope>NUCLEOTIDE SEQUENCE [LARGE SCALE GENOMIC DNA]</scope>
    <source>
        <strain evidence="2 3">203N</strain>
    </source>
</reference>